<dbReference type="PANTHER" id="PTHR21621:SF0">
    <property type="entry name" value="BETA-CITRYLGLUTAMATE SYNTHASE B-RELATED"/>
    <property type="match status" value="1"/>
</dbReference>
<proteinExistence type="predicted"/>
<keyword evidence="2" id="KW-1185">Reference proteome</keyword>
<reference evidence="2" key="1">
    <citation type="journal article" date="2019" name="Int. J. Syst. Evol. Microbiol.">
        <title>The Global Catalogue of Microorganisms (GCM) 10K type strain sequencing project: providing services to taxonomists for standard genome sequencing and annotation.</title>
        <authorList>
            <consortium name="The Broad Institute Genomics Platform"/>
            <consortium name="The Broad Institute Genome Sequencing Center for Infectious Disease"/>
            <person name="Wu L."/>
            <person name="Ma J."/>
        </authorList>
    </citation>
    <scope>NUCLEOTIDE SEQUENCE [LARGE SCALE GENOMIC DNA]</scope>
    <source>
        <strain evidence="2">CCUG 55585</strain>
    </source>
</reference>
<dbReference type="Proteomes" id="UP001597110">
    <property type="component" value="Unassembled WGS sequence"/>
</dbReference>
<gene>
    <name evidence="1" type="ORF">ACFQ0E_08425</name>
</gene>
<dbReference type="EMBL" id="JBHTIF010000001">
    <property type="protein sequence ID" value="MFD0725623.1"/>
    <property type="molecule type" value="Genomic_DNA"/>
</dbReference>
<evidence type="ECO:0000313" key="2">
    <source>
        <dbReference type="Proteomes" id="UP001597110"/>
    </source>
</evidence>
<comment type="caution">
    <text evidence="1">The sequence shown here is derived from an EMBL/GenBank/DDBJ whole genome shotgun (WGS) entry which is preliminary data.</text>
</comment>
<sequence length="385" mass="42151">MLSRMVLVGQPGQQPSGHRRMQGLRAALARHGLPPPRVFDYVSVLASPDEFLDAAADAIAVKLDSPGADDVVHDAFVRRGLTCFDGTQAMARMRGELVDMHLRFAGFADLLRQLAETLPGARWLNAPDDILRMCDKWHCQQALAAAGVETPAMLGLVEGHDHLQSMLDASSHDRVFVKARFGSSAAGVVAYRRHRDGRSVACTTAGMQEVDGRPRLFNRLRLQRYTRASDIAALIDALAMQGAYAEAWVAKPRASNDASRNFDLRVVSGNGEARQRVARLSNGPMTNLHLGNRRDGIDALLDADANARVEHAVRSASAAFPHSRSIGFDLIPLRERCVFLEANAFGDDLQDVTWQGRDAWDDQVAWAYALPSPQQVSPAKRHAHA</sequence>
<dbReference type="RefSeq" id="WP_386823211.1">
    <property type="nucleotide sequence ID" value="NZ_JBHTIF010000001.1"/>
</dbReference>
<dbReference type="NCBIfam" id="NF038074">
    <property type="entry name" value="fam_STM4014"/>
    <property type="match status" value="1"/>
</dbReference>
<organism evidence="1 2">
    <name type="scientific">Lysobacter brunescens</name>
    <dbReference type="NCBI Taxonomy" id="262323"/>
    <lineage>
        <taxon>Bacteria</taxon>
        <taxon>Pseudomonadati</taxon>
        <taxon>Pseudomonadota</taxon>
        <taxon>Gammaproteobacteria</taxon>
        <taxon>Lysobacterales</taxon>
        <taxon>Lysobacteraceae</taxon>
        <taxon>Lysobacter</taxon>
    </lineage>
</organism>
<name>A0ABW2YCK0_9GAMM</name>
<protein>
    <submittedName>
        <fullName evidence="1">STM4014 family protein</fullName>
    </submittedName>
</protein>
<dbReference type="InterPro" id="IPR047778">
    <property type="entry name" value="STM4014-like"/>
</dbReference>
<dbReference type="SUPFAM" id="SSF56059">
    <property type="entry name" value="Glutathione synthetase ATP-binding domain-like"/>
    <property type="match status" value="1"/>
</dbReference>
<dbReference type="PANTHER" id="PTHR21621">
    <property type="entry name" value="RIBOSOMAL PROTEIN S6 MODIFICATION PROTEIN"/>
    <property type="match status" value="1"/>
</dbReference>
<evidence type="ECO:0000313" key="1">
    <source>
        <dbReference type="EMBL" id="MFD0725623.1"/>
    </source>
</evidence>
<accession>A0ABW2YCK0</accession>